<evidence type="ECO:0000313" key="3">
    <source>
        <dbReference type="EMBL" id="KAG9352444.1"/>
    </source>
</evidence>
<keyword evidence="2" id="KW-1133">Transmembrane helix</keyword>
<feature type="transmembrane region" description="Helical" evidence="2">
    <location>
        <begin position="229"/>
        <end position="248"/>
    </location>
</feature>
<keyword evidence="4" id="KW-1185">Reference proteome</keyword>
<dbReference type="Pfam" id="PF17823">
    <property type="entry name" value="DUF5585"/>
    <property type="match status" value="1"/>
</dbReference>
<name>A0A8T2PIS9_9TELE</name>
<organism evidence="3 4">
    <name type="scientific">Albula glossodonta</name>
    <name type="common">roundjaw bonefish</name>
    <dbReference type="NCBI Taxonomy" id="121402"/>
    <lineage>
        <taxon>Eukaryota</taxon>
        <taxon>Metazoa</taxon>
        <taxon>Chordata</taxon>
        <taxon>Craniata</taxon>
        <taxon>Vertebrata</taxon>
        <taxon>Euteleostomi</taxon>
        <taxon>Actinopterygii</taxon>
        <taxon>Neopterygii</taxon>
        <taxon>Teleostei</taxon>
        <taxon>Albuliformes</taxon>
        <taxon>Albulidae</taxon>
        <taxon>Albula</taxon>
    </lineage>
</organism>
<evidence type="ECO:0000256" key="2">
    <source>
        <dbReference type="SAM" id="Phobius"/>
    </source>
</evidence>
<dbReference type="AlphaFoldDB" id="A0A8T2PIS9"/>
<dbReference type="InterPro" id="IPR041056">
    <property type="entry name" value="DUF5585"/>
</dbReference>
<gene>
    <name evidence="3" type="ORF">JZ751_020858</name>
</gene>
<proteinExistence type="predicted"/>
<reference evidence="3" key="1">
    <citation type="thesis" date="2021" institute="BYU ScholarsArchive" country="Provo, UT, USA">
        <title>Applications of and Algorithms for Genome Assembly and Genomic Analyses with an Emphasis on Marine Teleosts.</title>
        <authorList>
            <person name="Pickett B.D."/>
        </authorList>
    </citation>
    <scope>NUCLEOTIDE SEQUENCE</scope>
    <source>
        <strain evidence="3">HI-2016</strain>
    </source>
</reference>
<dbReference type="OrthoDB" id="10071013at2759"/>
<comment type="caution">
    <text evidence="3">The sequence shown here is derived from an EMBL/GenBank/DDBJ whole genome shotgun (WGS) entry which is preliminary data.</text>
</comment>
<dbReference type="Proteomes" id="UP000824540">
    <property type="component" value="Unassembled WGS sequence"/>
</dbReference>
<keyword evidence="2" id="KW-0472">Membrane</keyword>
<sequence length="276" mass="29367">MFMFPISSVPNISLEVFPVNSSFLTSSDSGLDNTDTIFDEAMENSTFSMTSASGGDVSTVAPSDHALNQEPTAQNDSPVSSSTTITTKPTTISFTTSSTTMFYTTKSTSTTVKLVTEISLNTTSATEQKTEMTDVVNTLLSPSPTISMTTTTIPKVSRPATSTLVTVKKRPSLTTVRTINGPAISMSSSETLAAPPRTSAGKEDGSTNKAILDVAAGPLTRQLVDTSSLLAVLLFGLIFFLVTISLFLTKAFDSYKKRDYTQIDYLINGMYSDSGV</sequence>
<dbReference type="EMBL" id="JAFBMS010000005">
    <property type="protein sequence ID" value="KAG9352444.1"/>
    <property type="molecule type" value="Genomic_DNA"/>
</dbReference>
<evidence type="ECO:0000256" key="1">
    <source>
        <dbReference type="SAM" id="MobiDB-lite"/>
    </source>
</evidence>
<accession>A0A8T2PIS9</accession>
<feature type="region of interest" description="Disordered" evidence="1">
    <location>
        <begin position="48"/>
        <end position="84"/>
    </location>
</feature>
<evidence type="ECO:0000313" key="4">
    <source>
        <dbReference type="Proteomes" id="UP000824540"/>
    </source>
</evidence>
<protein>
    <submittedName>
        <fullName evidence="3">Uncharacterized protein</fullName>
    </submittedName>
</protein>
<keyword evidence="2" id="KW-0812">Transmembrane</keyword>